<evidence type="ECO:0000259" key="12">
    <source>
        <dbReference type="PROSITE" id="PS51643"/>
    </source>
</evidence>
<dbReference type="InterPro" id="IPR006483">
    <property type="entry name" value="CRISPR-assoc_Cas3_HD"/>
</dbReference>
<dbReference type="PANTHER" id="PTHR47959:SF16">
    <property type="entry name" value="CRISPR-ASSOCIATED NUCLEASE_HELICASE CAS3-RELATED"/>
    <property type="match status" value="1"/>
</dbReference>
<comment type="similarity">
    <text evidence="1">In the N-terminal section; belongs to the CRISPR-associated nuclease Cas3-HD family.</text>
</comment>
<keyword evidence="9" id="KW-0051">Antiviral defense</keyword>
<evidence type="ECO:0000256" key="1">
    <source>
        <dbReference type="ARBA" id="ARBA00006847"/>
    </source>
</evidence>
<evidence type="ECO:0000256" key="5">
    <source>
        <dbReference type="ARBA" id="ARBA00022741"/>
    </source>
</evidence>
<dbReference type="InterPro" id="IPR006474">
    <property type="entry name" value="Helicase_Cas3_CRISPR-ass_core"/>
</dbReference>
<dbReference type="EMBL" id="SMAB01000024">
    <property type="protein sequence ID" value="TCS78925.1"/>
    <property type="molecule type" value="Genomic_DNA"/>
</dbReference>
<dbReference type="SUPFAM" id="SSF52540">
    <property type="entry name" value="P-loop containing nucleoside triphosphate hydrolases"/>
    <property type="match status" value="1"/>
</dbReference>
<dbReference type="GO" id="GO:0016787">
    <property type="term" value="F:hydrolase activity"/>
    <property type="evidence" value="ECO:0007669"/>
    <property type="project" value="UniProtKB-KW"/>
</dbReference>
<dbReference type="GO" id="GO:0005524">
    <property type="term" value="F:ATP binding"/>
    <property type="evidence" value="ECO:0007669"/>
    <property type="project" value="UniProtKB-KW"/>
</dbReference>
<evidence type="ECO:0000256" key="8">
    <source>
        <dbReference type="ARBA" id="ARBA00022840"/>
    </source>
</evidence>
<keyword evidence="8" id="KW-0067">ATP-binding</keyword>
<keyword evidence="14" id="KW-1185">Reference proteome</keyword>
<dbReference type="GO" id="GO:0003724">
    <property type="term" value="F:RNA helicase activity"/>
    <property type="evidence" value="ECO:0007669"/>
    <property type="project" value="TreeGrafter"/>
</dbReference>
<dbReference type="InterPro" id="IPR054712">
    <property type="entry name" value="Cas3-like_dom"/>
</dbReference>
<gene>
    <name evidence="13" type="ORF">EDD72_1244</name>
</gene>
<dbReference type="Proteomes" id="UP000295788">
    <property type="component" value="Unassembled WGS sequence"/>
</dbReference>
<evidence type="ECO:0000256" key="3">
    <source>
        <dbReference type="ARBA" id="ARBA00022722"/>
    </source>
</evidence>
<proteinExistence type="inferred from homology"/>
<evidence type="ECO:0000256" key="9">
    <source>
        <dbReference type="ARBA" id="ARBA00023118"/>
    </source>
</evidence>
<protein>
    <submittedName>
        <fullName evidence="13">CRISPR-associated Cas3 family helicase</fullName>
    </submittedName>
</protein>
<keyword evidence="5" id="KW-0547">Nucleotide-binding</keyword>
<accession>A0A4R3K7V2</accession>
<evidence type="ECO:0000313" key="13">
    <source>
        <dbReference type="EMBL" id="TCS78925.1"/>
    </source>
</evidence>
<keyword evidence="4" id="KW-0479">Metal-binding</keyword>
<dbReference type="InterPro" id="IPR038257">
    <property type="entry name" value="CRISPR-assoc_Cas3_HD_sf"/>
</dbReference>
<evidence type="ECO:0000259" key="11">
    <source>
        <dbReference type="PROSITE" id="PS51192"/>
    </source>
</evidence>
<feature type="domain" description="Helicase ATP-binding" evidence="11">
    <location>
        <begin position="26"/>
        <end position="204"/>
    </location>
</feature>
<keyword evidence="6" id="KW-0378">Hydrolase</keyword>
<comment type="similarity">
    <text evidence="2">In the central section; belongs to the CRISPR-associated helicase Cas3 family.</text>
</comment>
<dbReference type="PROSITE" id="PS51192">
    <property type="entry name" value="HELICASE_ATP_BIND_1"/>
    <property type="match status" value="1"/>
</dbReference>
<dbReference type="OrthoDB" id="9810236at2"/>
<evidence type="ECO:0000313" key="14">
    <source>
        <dbReference type="Proteomes" id="UP000295788"/>
    </source>
</evidence>
<evidence type="ECO:0000256" key="2">
    <source>
        <dbReference type="ARBA" id="ARBA00009046"/>
    </source>
</evidence>
<dbReference type="GO" id="GO:0003676">
    <property type="term" value="F:nucleic acid binding"/>
    <property type="evidence" value="ECO:0007669"/>
    <property type="project" value="InterPro"/>
</dbReference>
<evidence type="ECO:0000256" key="4">
    <source>
        <dbReference type="ARBA" id="ARBA00022723"/>
    </source>
</evidence>
<evidence type="ECO:0000256" key="10">
    <source>
        <dbReference type="ARBA" id="ARBA00038437"/>
    </source>
</evidence>
<comment type="caution">
    <text evidence="13">The sequence shown here is derived from an EMBL/GenBank/DDBJ whole genome shotgun (WGS) entry which is preliminary data.</text>
</comment>
<dbReference type="GO" id="GO:0005829">
    <property type="term" value="C:cytosol"/>
    <property type="evidence" value="ECO:0007669"/>
    <property type="project" value="TreeGrafter"/>
</dbReference>
<dbReference type="InterPro" id="IPR014001">
    <property type="entry name" value="Helicase_ATP-bd"/>
</dbReference>
<name>A0A4R3K7V2_9BACI</name>
<dbReference type="GO" id="GO:0046872">
    <property type="term" value="F:metal ion binding"/>
    <property type="evidence" value="ECO:0007669"/>
    <property type="project" value="UniProtKB-KW"/>
</dbReference>
<dbReference type="RefSeq" id="WP_132770381.1">
    <property type="nucleotide sequence ID" value="NZ_SMAB01000024.1"/>
</dbReference>
<evidence type="ECO:0000256" key="7">
    <source>
        <dbReference type="ARBA" id="ARBA00022806"/>
    </source>
</evidence>
<reference evidence="13 14" key="1">
    <citation type="submission" date="2019-03" db="EMBL/GenBank/DDBJ databases">
        <title>Genomic Encyclopedia of Type Strains, Phase IV (KMG-IV): sequencing the most valuable type-strain genomes for metagenomic binning, comparative biology and taxonomic classification.</title>
        <authorList>
            <person name="Goeker M."/>
        </authorList>
    </citation>
    <scope>NUCLEOTIDE SEQUENCE [LARGE SCALE GENOMIC DNA]</scope>
    <source>
        <strain evidence="13 14">DSM 23802</strain>
    </source>
</reference>
<keyword evidence="3" id="KW-0540">Nuclease</keyword>
<dbReference type="Pfam" id="PF00270">
    <property type="entry name" value="DEAD"/>
    <property type="match status" value="1"/>
</dbReference>
<dbReference type="Pfam" id="PF22590">
    <property type="entry name" value="Cas3-like_C_2"/>
    <property type="match status" value="1"/>
</dbReference>
<evidence type="ECO:0000256" key="6">
    <source>
        <dbReference type="ARBA" id="ARBA00022801"/>
    </source>
</evidence>
<organism evidence="13 14">
    <name type="scientific">Tepidibacillus fermentans</name>
    <dbReference type="NCBI Taxonomy" id="1281767"/>
    <lineage>
        <taxon>Bacteria</taxon>
        <taxon>Bacillati</taxon>
        <taxon>Bacillota</taxon>
        <taxon>Bacilli</taxon>
        <taxon>Bacillales</taxon>
        <taxon>Bacillaceae</taxon>
        <taxon>Tepidibacillus</taxon>
    </lineage>
</organism>
<dbReference type="NCBIfam" id="TIGR01587">
    <property type="entry name" value="cas3_core"/>
    <property type="match status" value="1"/>
</dbReference>
<dbReference type="InterPro" id="IPR027417">
    <property type="entry name" value="P-loop_NTPase"/>
</dbReference>
<dbReference type="PANTHER" id="PTHR47959">
    <property type="entry name" value="ATP-DEPENDENT RNA HELICASE RHLE-RELATED"/>
    <property type="match status" value="1"/>
</dbReference>
<sequence length="807" mass="93693">MEGQRNFFQQLLGNGYSPRPFQLEPAKYLYKGIPTILSAPTGSGKTWAAVFPFLYAKKAGRIFADRLFYVLPQRTLVRSIYNEIEQKIKELNLDLRVTMQMGDQPDDPLFQGDIILTTIDQVLSNYIGASLSVSKGQSNIPPGAFAGAYFVFDEIHTVPKESLPTILDLVRRFRPFARFLLMTATIPMTVIEEMKQRIDGESVLASFKSLSVQNTKAKRVLYWKEQPLTIEQILHYHFNQEGIRKTIVVVNRVERAQQFYLGIKSLLNERNSLDDQIYLLHSRFLPEDRREIEQKVIQSLGKHSLKQNQHTLVIATQVIEVGLDLSSNMLITELAPANALVQRAGRCARFIGEQGEVYVFDLPLNKKGNLDTSPYFKTDKLLLEKTKDYLSKESSFAMTIQKEGHFIETIHQEIDLEQLQAISMATIKHEVSTNLEDGDFSGIPKLVREIINVSIIVHDQPQTLDMSLIPERFSIHTSTIKKLFNENPDIRGKIWGYRTIVTEEGLEESDWIEISDINEIDHYSILAIHSHFASYKKDIGLIFKSIHDQDEELKPVYQARYTLDQSKELHPQYRYKKESYQEHVANVRSIFQEQKSKNQSAFTYFANYYHVEKANLEQLTEIAVAFHDVGKLNEKIAKNYWDWQKRRRNEEVKDYLAHTDYDPTNQDDFIEWKKQKRIPHAIEGAYVSYPMVKERVGKITANEQIQQELNNGVFAAIARHHHSYAKNLKSEGKLTINAQITLATTLTKLGLSFNQEHMKWKKTENLKPYWVKPFQETAWIWYWFVVRNIRLADQQSQKEYQLKEVNL</sequence>
<dbReference type="GO" id="GO:0051607">
    <property type="term" value="P:defense response to virus"/>
    <property type="evidence" value="ECO:0007669"/>
    <property type="project" value="UniProtKB-KW"/>
</dbReference>
<dbReference type="Gene3D" id="3.40.50.300">
    <property type="entry name" value="P-loop containing nucleotide triphosphate hydrolases"/>
    <property type="match status" value="2"/>
</dbReference>
<dbReference type="SMART" id="SM00487">
    <property type="entry name" value="DEXDc"/>
    <property type="match status" value="1"/>
</dbReference>
<dbReference type="GO" id="GO:0004518">
    <property type="term" value="F:nuclease activity"/>
    <property type="evidence" value="ECO:0007669"/>
    <property type="project" value="UniProtKB-KW"/>
</dbReference>
<dbReference type="InterPro" id="IPR011545">
    <property type="entry name" value="DEAD/DEAH_box_helicase_dom"/>
</dbReference>
<dbReference type="PROSITE" id="PS51643">
    <property type="entry name" value="HD_CAS3"/>
    <property type="match status" value="1"/>
</dbReference>
<dbReference type="InterPro" id="IPR050079">
    <property type="entry name" value="DEAD_box_RNA_helicase"/>
</dbReference>
<dbReference type="InterPro" id="IPR001650">
    <property type="entry name" value="Helicase_C-like"/>
</dbReference>
<dbReference type="Gene3D" id="1.10.3210.30">
    <property type="match status" value="1"/>
</dbReference>
<feature type="domain" description="HD Cas3-type" evidence="12">
    <location>
        <begin position="573"/>
        <end position="796"/>
    </location>
</feature>
<keyword evidence="7" id="KW-0347">Helicase</keyword>
<dbReference type="SMART" id="SM00490">
    <property type="entry name" value="HELICc"/>
    <property type="match status" value="1"/>
</dbReference>
<comment type="similarity">
    <text evidence="10">Belongs to the DEAD box helicase family.</text>
</comment>
<dbReference type="AlphaFoldDB" id="A0A4R3K7V2"/>